<evidence type="ECO:0000313" key="3">
    <source>
        <dbReference type="Proteomes" id="UP000038009"/>
    </source>
</evidence>
<gene>
    <name evidence="2" type="ORF">ABL78_4859</name>
</gene>
<feature type="region of interest" description="Disordered" evidence="1">
    <location>
        <begin position="21"/>
        <end position="186"/>
    </location>
</feature>
<dbReference type="AlphaFoldDB" id="A0A0N1PDT8"/>
<comment type="caution">
    <text evidence="2">The sequence shown here is derived from an EMBL/GenBank/DDBJ whole genome shotgun (WGS) entry which is preliminary data.</text>
</comment>
<feature type="compositionally biased region" description="Basic and acidic residues" evidence="1">
    <location>
        <begin position="49"/>
        <end position="64"/>
    </location>
</feature>
<protein>
    <submittedName>
        <fullName evidence="2">Uncharacterized protein</fullName>
    </submittedName>
</protein>
<evidence type="ECO:0000256" key="1">
    <source>
        <dbReference type="SAM" id="MobiDB-lite"/>
    </source>
</evidence>
<feature type="compositionally biased region" description="Basic residues" evidence="1">
    <location>
        <begin position="85"/>
        <end position="97"/>
    </location>
</feature>
<keyword evidence="3" id="KW-1185">Reference proteome</keyword>
<sequence length="186" mass="20379">MNNEAEEWADGAEGFFNEFASSVSQEKSQRRKNVEARQADALQQQQKAVRKDVDRAESAAEARRRITAAVLSRASAKEIEAAARNAKKQQKMNKRKAPNAGAFGGAAGSSSGASSTTASASPSLRVEAKSSEPSPAKQHAEGESTSKTFGKKRDKVNAKFARKAARKEEAKENRIKYRRVLRKQRR</sequence>
<dbReference type="EMBL" id="LJSK01000149">
    <property type="protein sequence ID" value="KPI86098.1"/>
    <property type="molecule type" value="Genomic_DNA"/>
</dbReference>
<accession>A0A0N1PDT8</accession>
<feature type="compositionally biased region" description="Low complexity" evidence="1">
    <location>
        <begin position="108"/>
        <end position="121"/>
    </location>
</feature>
<evidence type="ECO:0000313" key="2">
    <source>
        <dbReference type="EMBL" id="KPI86098.1"/>
    </source>
</evidence>
<dbReference type="OMA" id="EHRIKYR"/>
<dbReference type="VEuPathDB" id="TriTrypDB:Lsey_0149_0200"/>
<feature type="compositionally biased region" description="Basic and acidic residues" evidence="1">
    <location>
        <begin position="166"/>
        <end position="175"/>
    </location>
</feature>
<reference evidence="2 3" key="1">
    <citation type="journal article" date="2015" name="PLoS Pathog.">
        <title>Leptomonas seymouri: Adaptations to the Dixenous Life Cycle Analyzed by Genome Sequencing, Transcriptome Profiling and Co-infection with Leishmania donovani.</title>
        <authorList>
            <person name="Kraeva N."/>
            <person name="Butenko A."/>
            <person name="Hlavacova J."/>
            <person name="Kostygov A."/>
            <person name="Myskova J."/>
            <person name="Grybchuk D."/>
            <person name="Lestinova T."/>
            <person name="Votypka J."/>
            <person name="Volf P."/>
            <person name="Opperdoes F."/>
            <person name="Flegontov P."/>
            <person name="Lukes J."/>
            <person name="Yurchenko V."/>
        </authorList>
    </citation>
    <scope>NUCLEOTIDE SEQUENCE [LARGE SCALE GENOMIC DNA]</scope>
    <source>
        <strain evidence="2 3">ATCC 30220</strain>
    </source>
</reference>
<name>A0A0N1PDT8_LEPSE</name>
<proteinExistence type="predicted"/>
<dbReference type="Proteomes" id="UP000038009">
    <property type="component" value="Unassembled WGS sequence"/>
</dbReference>
<organism evidence="2 3">
    <name type="scientific">Leptomonas seymouri</name>
    <dbReference type="NCBI Taxonomy" id="5684"/>
    <lineage>
        <taxon>Eukaryota</taxon>
        <taxon>Discoba</taxon>
        <taxon>Euglenozoa</taxon>
        <taxon>Kinetoplastea</taxon>
        <taxon>Metakinetoplastina</taxon>
        <taxon>Trypanosomatida</taxon>
        <taxon>Trypanosomatidae</taxon>
        <taxon>Leishmaniinae</taxon>
        <taxon>Leptomonas</taxon>
    </lineage>
</organism>
<feature type="compositionally biased region" description="Basic residues" evidence="1">
    <location>
        <begin position="149"/>
        <end position="165"/>
    </location>
</feature>
<feature type="compositionally biased region" description="Basic residues" evidence="1">
    <location>
        <begin position="176"/>
        <end position="186"/>
    </location>
</feature>
<dbReference type="OrthoDB" id="266772at2759"/>